<dbReference type="SUPFAM" id="SSF54786">
    <property type="entry name" value="YcfA/nrd intein domain"/>
    <property type="match status" value="1"/>
</dbReference>
<protein>
    <recommendedName>
        <fullName evidence="3">Addiction module toxin, HicA family</fullName>
    </recommendedName>
</protein>
<dbReference type="Gene3D" id="3.30.920.30">
    <property type="entry name" value="Hypothetical protein"/>
    <property type="match status" value="1"/>
</dbReference>
<dbReference type="EMBL" id="CP091244">
    <property type="protein sequence ID" value="UJS26242.1"/>
    <property type="molecule type" value="Genomic_DNA"/>
</dbReference>
<name>A0ABY3T303_9GAMM</name>
<proteinExistence type="predicted"/>
<reference evidence="1" key="1">
    <citation type="journal article" date="2022" name="Microorganisms">
        <title>Two New Species of Filamentous Sulfur Bacteria of the Genus Thiothrix, Thiothrix winogradskyi sp. nov. and 'Candidatus Thiothrix sulfatifontis' sp. nov.</title>
        <authorList>
            <person name="Ravin N.V."/>
            <person name="Rossetti S."/>
            <person name="Beletsky A.V."/>
            <person name="Kadnikov V.V."/>
            <person name="Rudenko T.S."/>
            <person name="Smolyakov D.D."/>
            <person name="Moskvitina M.I."/>
            <person name="Gureeva M.V."/>
            <person name="Mardanov A.V."/>
            <person name="Grabovich M.Y."/>
        </authorList>
    </citation>
    <scope>NUCLEOTIDE SEQUENCE</scope>
    <source>
        <strain evidence="1">CT3</strain>
    </source>
</reference>
<accession>A0ABY3T303</accession>
<evidence type="ECO:0008006" key="3">
    <source>
        <dbReference type="Google" id="ProtNLM"/>
    </source>
</evidence>
<gene>
    <name evidence="1" type="ORF">L2Y54_09445</name>
</gene>
<dbReference type="RefSeq" id="WP_236501605.1">
    <property type="nucleotide sequence ID" value="NZ_CP091244.1"/>
</dbReference>
<keyword evidence="2" id="KW-1185">Reference proteome</keyword>
<evidence type="ECO:0000313" key="1">
    <source>
        <dbReference type="EMBL" id="UJS26242.1"/>
    </source>
</evidence>
<dbReference type="Proteomes" id="UP001054801">
    <property type="component" value="Chromosome"/>
</dbReference>
<dbReference type="InterPro" id="IPR038570">
    <property type="entry name" value="HicA_sf"/>
</dbReference>
<evidence type="ECO:0000313" key="2">
    <source>
        <dbReference type="Proteomes" id="UP001054801"/>
    </source>
</evidence>
<organism evidence="1 2">
    <name type="scientific">Thiothrix winogradskyi</name>
    <dbReference type="NCBI Taxonomy" id="96472"/>
    <lineage>
        <taxon>Bacteria</taxon>
        <taxon>Pseudomonadati</taxon>
        <taxon>Pseudomonadota</taxon>
        <taxon>Gammaproteobacteria</taxon>
        <taxon>Thiotrichales</taxon>
        <taxon>Thiotrichaceae</taxon>
        <taxon>Thiothrix</taxon>
    </lineage>
</organism>
<sequence>MKRLDLLRHLLQHGRELKREGSNHSWWWNPELNTRSAVPRHREIVDPLAWKICQDLGIPRV</sequence>